<feature type="transmembrane region" description="Helical" evidence="7">
    <location>
        <begin position="47"/>
        <end position="68"/>
    </location>
</feature>
<dbReference type="SUPFAM" id="SSF82861">
    <property type="entry name" value="Mechanosensitive channel protein MscS (YggB), transmembrane region"/>
    <property type="match status" value="1"/>
</dbReference>
<dbReference type="SUPFAM" id="SSF82689">
    <property type="entry name" value="Mechanosensitive channel protein MscS (YggB), C-terminal domain"/>
    <property type="match status" value="1"/>
</dbReference>
<dbReference type="InterPro" id="IPR049278">
    <property type="entry name" value="MS_channel_C"/>
</dbReference>
<dbReference type="InterPro" id="IPR023408">
    <property type="entry name" value="MscS_beta-dom_sf"/>
</dbReference>
<comment type="subcellular location">
    <subcellularLocation>
        <location evidence="1">Cell membrane</location>
        <topology evidence="1">Multi-pass membrane protein</topology>
    </subcellularLocation>
</comment>
<dbReference type="InterPro" id="IPR010920">
    <property type="entry name" value="LSM_dom_sf"/>
</dbReference>
<dbReference type="Pfam" id="PF00924">
    <property type="entry name" value="MS_channel_2nd"/>
    <property type="match status" value="1"/>
</dbReference>
<evidence type="ECO:0000256" key="7">
    <source>
        <dbReference type="SAM" id="Phobius"/>
    </source>
</evidence>
<feature type="transmembrane region" description="Helical" evidence="7">
    <location>
        <begin position="88"/>
        <end position="105"/>
    </location>
</feature>
<keyword evidence="6 7" id="KW-0472">Membrane</keyword>
<dbReference type="Proteomes" id="UP001304461">
    <property type="component" value="Unassembled WGS sequence"/>
</dbReference>
<feature type="domain" description="Mechanosensitive ion channel MscS C-terminal" evidence="9">
    <location>
        <begin position="252"/>
        <end position="334"/>
    </location>
</feature>
<dbReference type="Gene3D" id="1.10.287.1260">
    <property type="match status" value="1"/>
</dbReference>
<dbReference type="EMBL" id="JAYGHX010000005">
    <property type="protein sequence ID" value="MEA5391563.1"/>
    <property type="molecule type" value="Genomic_DNA"/>
</dbReference>
<evidence type="ECO:0000256" key="6">
    <source>
        <dbReference type="ARBA" id="ARBA00023136"/>
    </source>
</evidence>
<organism evidence="11 12">
    <name type="scientific">Cyanobium gracile UHCC 0139</name>
    <dbReference type="NCBI Taxonomy" id="3110308"/>
    <lineage>
        <taxon>Bacteria</taxon>
        <taxon>Bacillati</taxon>
        <taxon>Cyanobacteriota</taxon>
        <taxon>Cyanophyceae</taxon>
        <taxon>Synechococcales</taxon>
        <taxon>Prochlorococcaceae</taxon>
        <taxon>Cyanobium</taxon>
    </lineage>
</organism>
<gene>
    <name evidence="11" type="ORF">VB738_09875</name>
</gene>
<dbReference type="PANTHER" id="PTHR30566:SF25">
    <property type="entry name" value="INNER MEMBRANE PROTEIN"/>
    <property type="match status" value="1"/>
</dbReference>
<evidence type="ECO:0000256" key="3">
    <source>
        <dbReference type="ARBA" id="ARBA00022475"/>
    </source>
</evidence>
<evidence type="ECO:0000256" key="1">
    <source>
        <dbReference type="ARBA" id="ARBA00004651"/>
    </source>
</evidence>
<dbReference type="Pfam" id="PF21082">
    <property type="entry name" value="MS_channel_3rd"/>
    <property type="match status" value="1"/>
</dbReference>
<keyword evidence="5 7" id="KW-1133">Transmembrane helix</keyword>
<dbReference type="InterPro" id="IPR049142">
    <property type="entry name" value="MS_channel_1st"/>
</dbReference>
<dbReference type="InterPro" id="IPR006685">
    <property type="entry name" value="MscS_channel_2nd"/>
</dbReference>
<feature type="transmembrane region" description="Helical" evidence="7">
    <location>
        <begin position="156"/>
        <end position="174"/>
    </location>
</feature>
<keyword evidence="3" id="KW-1003">Cell membrane</keyword>
<dbReference type="InterPro" id="IPR011066">
    <property type="entry name" value="MscS_channel_C_sf"/>
</dbReference>
<evidence type="ECO:0000313" key="11">
    <source>
        <dbReference type="EMBL" id="MEA5391563.1"/>
    </source>
</evidence>
<feature type="domain" description="Mechanosensitive ion channel transmembrane helices 2/3" evidence="10">
    <location>
        <begin position="136"/>
        <end position="174"/>
    </location>
</feature>
<dbReference type="InterPro" id="IPR011014">
    <property type="entry name" value="MscS_channel_TM-2"/>
</dbReference>
<dbReference type="Gene3D" id="3.30.70.100">
    <property type="match status" value="1"/>
</dbReference>
<protein>
    <submittedName>
        <fullName evidence="11">Mechanosensitive ion channel family protein</fullName>
    </submittedName>
</protein>
<dbReference type="SUPFAM" id="SSF50182">
    <property type="entry name" value="Sm-like ribonucleoproteins"/>
    <property type="match status" value="1"/>
</dbReference>
<name>A0ABU5RUV3_9CYAN</name>
<evidence type="ECO:0000256" key="5">
    <source>
        <dbReference type="ARBA" id="ARBA00022989"/>
    </source>
</evidence>
<comment type="similarity">
    <text evidence="2">Belongs to the MscS (TC 1.A.23) family.</text>
</comment>
<feature type="domain" description="Mechanosensitive ion channel MscS" evidence="8">
    <location>
        <begin position="177"/>
        <end position="241"/>
    </location>
</feature>
<evidence type="ECO:0000259" key="8">
    <source>
        <dbReference type="Pfam" id="PF00924"/>
    </source>
</evidence>
<evidence type="ECO:0000256" key="4">
    <source>
        <dbReference type="ARBA" id="ARBA00022692"/>
    </source>
</evidence>
<dbReference type="RefSeq" id="WP_323305583.1">
    <property type="nucleotide sequence ID" value="NZ_JAYGHX010000005.1"/>
</dbReference>
<keyword evidence="12" id="KW-1185">Reference proteome</keyword>
<reference evidence="11 12" key="1">
    <citation type="submission" date="2023-12" db="EMBL/GenBank/DDBJ databases">
        <title>Baltic Sea Cyanobacteria.</title>
        <authorList>
            <person name="Delbaje E."/>
            <person name="Fewer D.P."/>
            <person name="Shishido T.K."/>
        </authorList>
    </citation>
    <scope>NUCLEOTIDE SEQUENCE [LARGE SCALE GENOMIC DNA]</scope>
    <source>
        <strain evidence="11 12">UHCC 0139</strain>
    </source>
</reference>
<comment type="caution">
    <text evidence="11">The sequence shown here is derived from an EMBL/GenBank/DDBJ whole genome shotgun (WGS) entry which is preliminary data.</text>
</comment>
<evidence type="ECO:0000259" key="9">
    <source>
        <dbReference type="Pfam" id="PF21082"/>
    </source>
</evidence>
<keyword evidence="4 7" id="KW-0812">Transmembrane</keyword>
<dbReference type="Gene3D" id="2.30.30.60">
    <property type="match status" value="1"/>
</dbReference>
<dbReference type="Pfam" id="PF21088">
    <property type="entry name" value="MS_channel_1st"/>
    <property type="match status" value="1"/>
</dbReference>
<evidence type="ECO:0000259" key="10">
    <source>
        <dbReference type="Pfam" id="PF21088"/>
    </source>
</evidence>
<sequence>MTSLGVTFLTATIQFLAGSAAVWLATSLLGRILSRITRRTASSTDDTLLRLVLGTVAPLGYLAMFFWGWQTVVRGWDGLSFEQGPHRFVSAAVFLVALLLVVRLVNRTLLLLLNRTMHRLGRDEQLATLDGLAPMIRTILWIIGALVFLQNQGVELGAVYASLAGAGIGLGLALRGPFTNFINYITILLDEPFRIGDFIVFGDVLGPVERVGLRSSIIRSLSGERIVISNEELLVQTIRNFGDLPRRRVAHTIGVVYQTPVEKVAAIPELVARVIAEHPPAEFDRCHFTGFADSALEFEFVFFVPDGDMELYLDLQQKINLGILRRFEEQAIAFAYPTQTLYLERAAAQAA</sequence>
<proteinExistence type="inferred from homology"/>
<dbReference type="PANTHER" id="PTHR30566">
    <property type="entry name" value="YNAI-RELATED MECHANOSENSITIVE ION CHANNEL"/>
    <property type="match status" value="1"/>
</dbReference>
<accession>A0ABU5RUV3</accession>
<evidence type="ECO:0000313" key="12">
    <source>
        <dbReference type="Proteomes" id="UP001304461"/>
    </source>
</evidence>
<feature type="transmembrane region" description="Helical" evidence="7">
    <location>
        <begin position="126"/>
        <end position="150"/>
    </location>
</feature>
<evidence type="ECO:0000256" key="2">
    <source>
        <dbReference type="ARBA" id="ARBA00008017"/>
    </source>
</evidence>
<feature type="transmembrane region" description="Helical" evidence="7">
    <location>
        <begin position="6"/>
        <end position="26"/>
    </location>
</feature>